<dbReference type="Gene3D" id="3.40.50.300">
    <property type="entry name" value="P-loop containing nucleotide triphosphate hydrolases"/>
    <property type="match status" value="1"/>
</dbReference>
<dbReference type="Pfam" id="PF24883">
    <property type="entry name" value="NPHP3_N"/>
    <property type="match status" value="1"/>
</dbReference>
<dbReference type="OrthoDB" id="443402at2759"/>
<reference evidence="4 5" key="1">
    <citation type="submission" date="2019-04" db="EMBL/GenBank/DDBJ databases">
        <title>Friends and foes A comparative genomics studyof 23 Aspergillus species from section Flavi.</title>
        <authorList>
            <consortium name="DOE Joint Genome Institute"/>
            <person name="Kjaerbolling I."/>
            <person name="Vesth T."/>
            <person name="Frisvad J.C."/>
            <person name="Nybo J.L."/>
            <person name="Theobald S."/>
            <person name="Kildgaard S."/>
            <person name="Isbrandt T."/>
            <person name="Kuo A."/>
            <person name="Sato A."/>
            <person name="Lyhne E.K."/>
            <person name="Kogle M.E."/>
            <person name="Wiebenga A."/>
            <person name="Kun R.S."/>
            <person name="Lubbers R.J."/>
            <person name="Makela M.R."/>
            <person name="Barry K."/>
            <person name="Chovatia M."/>
            <person name="Clum A."/>
            <person name="Daum C."/>
            <person name="Haridas S."/>
            <person name="He G."/>
            <person name="LaButti K."/>
            <person name="Lipzen A."/>
            <person name="Mondo S."/>
            <person name="Riley R."/>
            <person name="Salamov A."/>
            <person name="Simmons B.A."/>
            <person name="Magnuson J.K."/>
            <person name="Henrissat B."/>
            <person name="Mortensen U.H."/>
            <person name="Larsen T.O."/>
            <person name="Devries R.P."/>
            <person name="Grigoriev I.V."/>
            <person name="Machida M."/>
            <person name="Baker S.E."/>
            <person name="Andersen M.R."/>
        </authorList>
    </citation>
    <scope>NUCLEOTIDE SEQUENCE [LARGE SCALE GENOMIC DNA]</scope>
    <source>
        <strain evidence="4 5">IBT 29228</strain>
    </source>
</reference>
<dbReference type="Pfam" id="PF25053">
    <property type="entry name" value="DUF7791"/>
    <property type="match status" value="1"/>
</dbReference>
<gene>
    <name evidence="4" type="ORF">BDV26DRAFT_254646</name>
</gene>
<protein>
    <recommendedName>
        <fullName evidence="6">NACHT domain-containing protein</fullName>
    </recommendedName>
</protein>
<organism evidence="4 5">
    <name type="scientific">Aspergillus bertholletiae</name>
    <dbReference type="NCBI Taxonomy" id="1226010"/>
    <lineage>
        <taxon>Eukaryota</taxon>
        <taxon>Fungi</taxon>
        <taxon>Dikarya</taxon>
        <taxon>Ascomycota</taxon>
        <taxon>Pezizomycotina</taxon>
        <taxon>Eurotiomycetes</taxon>
        <taxon>Eurotiomycetidae</taxon>
        <taxon>Eurotiales</taxon>
        <taxon>Aspergillaceae</taxon>
        <taxon>Aspergillus</taxon>
        <taxon>Aspergillus subgen. Circumdati</taxon>
    </lineage>
</organism>
<proteinExistence type="predicted"/>
<dbReference type="Proteomes" id="UP000326198">
    <property type="component" value="Unassembled WGS sequence"/>
</dbReference>
<dbReference type="PANTHER" id="PTHR10039">
    <property type="entry name" value="AMELOGENIN"/>
    <property type="match status" value="1"/>
</dbReference>
<dbReference type="PANTHER" id="PTHR10039:SF5">
    <property type="entry name" value="NACHT DOMAIN-CONTAINING PROTEIN"/>
    <property type="match status" value="1"/>
</dbReference>
<evidence type="ECO:0000313" key="4">
    <source>
        <dbReference type="EMBL" id="KAE8382001.1"/>
    </source>
</evidence>
<name>A0A5N7BJN9_9EURO</name>
<keyword evidence="1" id="KW-0677">Repeat</keyword>
<dbReference type="SUPFAM" id="SSF52540">
    <property type="entry name" value="P-loop containing nucleoside triphosphate hydrolases"/>
    <property type="match status" value="1"/>
</dbReference>
<dbReference type="InterPro" id="IPR056884">
    <property type="entry name" value="NPHP3-like_N"/>
</dbReference>
<accession>A0A5N7BJN9</accession>
<dbReference type="InterPro" id="IPR056693">
    <property type="entry name" value="DUF7791"/>
</dbReference>
<dbReference type="InterPro" id="IPR027417">
    <property type="entry name" value="P-loop_NTPase"/>
</dbReference>
<dbReference type="AlphaFoldDB" id="A0A5N7BJN9"/>
<feature type="domain" description="DUF7791" evidence="3">
    <location>
        <begin position="555"/>
        <end position="661"/>
    </location>
</feature>
<evidence type="ECO:0008006" key="6">
    <source>
        <dbReference type="Google" id="ProtNLM"/>
    </source>
</evidence>
<sequence>MIRDPLPTLRLCGDILQINDLSAQLLSPGRELDRSVDSLPGIRTHLHQIYHSLQRLSDGLARGPTIEWSTDGLISYSDEELRNLAQSCQCVCEQLFVAVNYLDLHYGTLNAFTSFHEALQVVWTKEQVETLEKGILACRRRTLRILTTLLRDGQSSMAQEIRHLQNQNRQIDMNRMQWLTDIFNTLGDIRCEATEAHMEGGLPGGTGIINADQFNSMAHRMTHVIQKTSKVAFVQRFLKTLHFRAIKDRHIRIDRAHEKTFMWIFETGINDTIHSPNSPGIIEWLRGQDGSMYWVAGKPASGKSTLMKYLLAHPQIQEILKSWAGRDKLVIASHFFLSAGSSMQRSKHGLLQSLLYGIFAHSPDLIPIVCQRRWEAVMRDEQGDSSWSVEELSRTLKTLINQTVNPAKFCFFIDGLDECTDDYSEVIELVKSFVRPNVKMCISSRPWEKFEDAYGEPTDRKLYLEAHNWVDIHTYVQMKLEQHPAWGTLAEINPQTQDLVTEIADRAQGVFLWAMLVVRSLSEWLTNGDNLPFLQKKLRRAPVDLEPLLKYSLESLDPIYTSYVGHIFKLALTTPEPLPVVPYASLAREFENENNALPQDTEPLTYRAVLLRVKQLRRQLNHMCKGLLIVYRQWNEEEDTRRYQVDFLHRTVRDFCLTDETLQDTRGIVPT</sequence>
<evidence type="ECO:0000256" key="1">
    <source>
        <dbReference type="ARBA" id="ARBA00022737"/>
    </source>
</evidence>
<evidence type="ECO:0000259" key="2">
    <source>
        <dbReference type="Pfam" id="PF24883"/>
    </source>
</evidence>
<dbReference type="EMBL" id="ML736166">
    <property type="protein sequence ID" value="KAE8382001.1"/>
    <property type="molecule type" value="Genomic_DNA"/>
</dbReference>
<keyword evidence="5" id="KW-1185">Reference proteome</keyword>
<evidence type="ECO:0000259" key="3">
    <source>
        <dbReference type="Pfam" id="PF25053"/>
    </source>
</evidence>
<feature type="domain" description="Nephrocystin 3-like N-terminal" evidence="2">
    <location>
        <begin position="279"/>
        <end position="445"/>
    </location>
</feature>
<evidence type="ECO:0000313" key="5">
    <source>
        <dbReference type="Proteomes" id="UP000326198"/>
    </source>
</evidence>